<dbReference type="EMBL" id="UINC01086472">
    <property type="protein sequence ID" value="SVC34967.1"/>
    <property type="molecule type" value="Genomic_DNA"/>
</dbReference>
<evidence type="ECO:0000313" key="1">
    <source>
        <dbReference type="EMBL" id="SVC34967.1"/>
    </source>
</evidence>
<dbReference type="AlphaFoldDB" id="A0A382LIE7"/>
<protein>
    <submittedName>
        <fullName evidence="1">Uncharacterized protein</fullName>
    </submittedName>
</protein>
<name>A0A382LIE7_9ZZZZ</name>
<feature type="non-terminal residue" evidence="1">
    <location>
        <position position="31"/>
    </location>
</feature>
<proteinExistence type="predicted"/>
<sequence>MKILLLFPPDWLPSEPYLSLPALTSVLRPAG</sequence>
<reference evidence="1" key="1">
    <citation type="submission" date="2018-05" db="EMBL/GenBank/DDBJ databases">
        <authorList>
            <person name="Lanie J.A."/>
            <person name="Ng W.-L."/>
            <person name="Kazmierczak K.M."/>
            <person name="Andrzejewski T.M."/>
            <person name="Davidsen T.M."/>
            <person name="Wayne K.J."/>
            <person name="Tettelin H."/>
            <person name="Glass J.I."/>
            <person name="Rusch D."/>
            <person name="Podicherti R."/>
            <person name="Tsui H.-C.T."/>
            <person name="Winkler M.E."/>
        </authorList>
    </citation>
    <scope>NUCLEOTIDE SEQUENCE</scope>
</reference>
<accession>A0A382LIE7</accession>
<organism evidence="1">
    <name type="scientific">marine metagenome</name>
    <dbReference type="NCBI Taxonomy" id="408172"/>
    <lineage>
        <taxon>unclassified sequences</taxon>
        <taxon>metagenomes</taxon>
        <taxon>ecological metagenomes</taxon>
    </lineage>
</organism>
<gene>
    <name evidence="1" type="ORF">METZ01_LOCUS287821</name>
</gene>